<protein>
    <recommendedName>
        <fullName evidence="4">DUF805 domain-containing protein</fullName>
    </recommendedName>
</protein>
<evidence type="ECO:0000313" key="2">
    <source>
        <dbReference type="EMBL" id="KOO07427.1"/>
    </source>
</evidence>
<keyword evidence="1" id="KW-0472">Membrane</keyword>
<dbReference type="Pfam" id="PF05656">
    <property type="entry name" value="DUF805"/>
    <property type="match status" value="1"/>
</dbReference>
<dbReference type="RefSeq" id="WP_053409164.1">
    <property type="nucleotide sequence ID" value="NZ_DAIPHI010000010.1"/>
</dbReference>
<dbReference type="GO" id="GO:0005886">
    <property type="term" value="C:plasma membrane"/>
    <property type="evidence" value="ECO:0007669"/>
    <property type="project" value="TreeGrafter"/>
</dbReference>
<accession>A0A0M0I011</accession>
<dbReference type="PATRIC" id="fig|171383.3.peg.2259"/>
<keyword evidence="1" id="KW-1133">Transmembrane helix</keyword>
<dbReference type="AlphaFoldDB" id="A0A0M0I011"/>
<dbReference type="STRING" id="171383.AKJ31_11070"/>
<keyword evidence="3" id="KW-1185">Reference proteome</keyword>
<gene>
    <name evidence="2" type="ORF">AKJ31_11070</name>
</gene>
<dbReference type="EMBL" id="LHPI01000009">
    <property type="protein sequence ID" value="KOO07427.1"/>
    <property type="molecule type" value="Genomic_DNA"/>
</dbReference>
<proteinExistence type="predicted"/>
<evidence type="ECO:0000256" key="1">
    <source>
        <dbReference type="SAM" id="Phobius"/>
    </source>
</evidence>
<dbReference type="PANTHER" id="PTHR34980:SF2">
    <property type="entry name" value="INNER MEMBRANE PROTEIN YHAH-RELATED"/>
    <property type="match status" value="1"/>
</dbReference>
<dbReference type="PANTHER" id="PTHR34980">
    <property type="entry name" value="INNER MEMBRANE PROTEIN-RELATED-RELATED"/>
    <property type="match status" value="1"/>
</dbReference>
<dbReference type="InterPro" id="IPR008523">
    <property type="entry name" value="DUF805"/>
</dbReference>
<organism evidence="2 3">
    <name type="scientific">Vibrio hepatarius</name>
    <dbReference type="NCBI Taxonomy" id="171383"/>
    <lineage>
        <taxon>Bacteria</taxon>
        <taxon>Pseudomonadati</taxon>
        <taxon>Pseudomonadota</taxon>
        <taxon>Gammaproteobacteria</taxon>
        <taxon>Vibrionales</taxon>
        <taxon>Vibrionaceae</taxon>
        <taxon>Vibrio</taxon>
        <taxon>Vibrio oreintalis group</taxon>
    </lineage>
</organism>
<evidence type="ECO:0000313" key="3">
    <source>
        <dbReference type="Proteomes" id="UP000037530"/>
    </source>
</evidence>
<reference evidence="3" key="1">
    <citation type="submission" date="2015-08" db="EMBL/GenBank/DDBJ databases">
        <title>Vibrio galatheae sp. nov., a novel member of the Vibrionaceae family isolated from the Solomon Islands.</title>
        <authorList>
            <person name="Giubergia S."/>
            <person name="Machado H."/>
            <person name="Mateiu R.V."/>
            <person name="Gram L."/>
        </authorList>
    </citation>
    <scope>NUCLEOTIDE SEQUENCE [LARGE SCALE GENOMIC DNA]</scope>
    <source>
        <strain evidence="3">DSM 19134</strain>
    </source>
</reference>
<feature type="transmembrane region" description="Helical" evidence="1">
    <location>
        <begin position="78"/>
        <end position="98"/>
    </location>
</feature>
<sequence>MSWYWLAWKRYFDFSGYSTRTAFWMFILYHLLFTVLFIVVDITFPAIGWWDVIYSIASFVPMLAIIVRRLHDSGRSGWWTWIFVVPAIGPLCLLYLLAQPSQQPQTA</sequence>
<dbReference type="Proteomes" id="UP000037530">
    <property type="component" value="Unassembled WGS sequence"/>
</dbReference>
<dbReference type="OrthoDB" id="9812349at2"/>
<comment type="caution">
    <text evidence="2">The sequence shown here is derived from an EMBL/GenBank/DDBJ whole genome shotgun (WGS) entry which is preliminary data.</text>
</comment>
<feature type="transmembrane region" description="Helical" evidence="1">
    <location>
        <begin position="46"/>
        <end position="66"/>
    </location>
</feature>
<feature type="transmembrane region" description="Helical" evidence="1">
    <location>
        <begin position="21"/>
        <end position="40"/>
    </location>
</feature>
<evidence type="ECO:0008006" key="4">
    <source>
        <dbReference type="Google" id="ProtNLM"/>
    </source>
</evidence>
<keyword evidence="1" id="KW-0812">Transmembrane</keyword>
<name>A0A0M0I011_9VIBR</name>